<name>A0A9W8LLQ6_9FUNG</name>
<sequence length="267" mass="30339">MGQYWDIVCVDTLEVTGGLGKLHEVVYSDSLAKEMERILAAAPVRPPSLLPLGVELVAGYATKRLSPIEKLPEEILDKISSFIGSELCLEWFAMACLRFLEAYYRETFRRYRKTSGQWAGKRIICIGDYAKDYPPGFLTPEEEQVIVPDLYCYAADHFGPMPHGSRWTSYGIVRRDLDPFAYLEGPNSILRNLTTKEYVRRSGIKRRNGLGFAVMSRIPWSTDPSVSIECSFAVHRGVWAGHRFDITTTDLVALDDSWRDVTEEVDR</sequence>
<keyword evidence="2" id="KW-1185">Reference proteome</keyword>
<gene>
    <name evidence="1" type="ORF">H4R18_001204</name>
</gene>
<dbReference type="OrthoDB" id="2588098at2759"/>
<organism evidence="1 2">
    <name type="scientific">Coemansia javaensis</name>
    <dbReference type="NCBI Taxonomy" id="2761396"/>
    <lineage>
        <taxon>Eukaryota</taxon>
        <taxon>Fungi</taxon>
        <taxon>Fungi incertae sedis</taxon>
        <taxon>Zoopagomycota</taxon>
        <taxon>Kickxellomycotina</taxon>
        <taxon>Kickxellomycetes</taxon>
        <taxon>Kickxellales</taxon>
        <taxon>Kickxellaceae</taxon>
        <taxon>Coemansia</taxon>
    </lineage>
</organism>
<evidence type="ECO:0000313" key="2">
    <source>
        <dbReference type="Proteomes" id="UP001140217"/>
    </source>
</evidence>
<dbReference type="Proteomes" id="UP001140217">
    <property type="component" value="Unassembled WGS sequence"/>
</dbReference>
<dbReference type="AlphaFoldDB" id="A0A9W8LLQ6"/>
<comment type="caution">
    <text evidence="1">The sequence shown here is derived from an EMBL/GenBank/DDBJ whole genome shotgun (WGS) entry which is preliminary data.</text>
</comment>
<evidence type="ECO:0000313" key="1">
    <source>
        <dbReference type="EMBL" id="KAJ2784318.1"/>
    </source>
</evidence>
<dbReference type="EMBL" id="JANBUL010000029">
    <property type="protein sequence ID" value="KAJ2784318.1"/>
    <property type="molecule type" value="Genomic_DNA"/>
</dbReference>
<protein>
    <submittedName>
        <fullName evidence="1">Uncharacterized protein</fullName>
    </submittedName>
</protein>
<accession>A0A9W8LLQ6</accession>
<reference evidence="1" key="1">
    <citation type="submission" date="2022-07" db="EMBL/GenBank/DDBJ databases">
        <title>Phylogenomic reconstructions and comparative analyses of Kickxellomycotina fungi.</title>
        <authorList>
            <person name="Reynolds N.K."/>
            <person name="Stajich J.E."/>
            <person name="Barry K."/>
            <person name="Grigoriev I.V."/>
            <person name="Crous P."/>
            <person name="Smith M.E."/>
        </authorList>
    </citation>
    <scope>NUCLEOTIDE SEQUENCE</scope>
    <source>
        <strain evidence="1">NBRC 105414</strain>
    </source>
</reference>
<proteinExistence type="predicted"/>